<keyword evidence="2" id="KW-1133">Transmembrane helix</keyword>
<dbReference type="PANTHER" id="PTHR41259">
    <property type="entry name" value="DOUBLE-STRAND BREAK REPAIR RAD50 ATPASE, PUTATIVE-RELATED"/>
    <property type="match status" value="1"/>
</dbReference>
<reference evidence="4 5" key="1">
    <citation type="submission" date="2024-03" db="EMBL/GenBank/DDBJ databases">
        <title>Human intestinal bacterial collection.</title>
        <authorList>
            <person name="Pauvert C."/>
            <person name="Hitch T.C.A."/>
            <person name="Clavel T."/>
        </authorList>
    </citation>
    <scope>NUCLEOTIDE SEQUENCE [LARGE SCALE GENOMIC DNA]</scope>
    <source>
        <strain evidence="4 5">CLA-AA-H78B</strain>
    </source>
</reference>
<comment type="caution">
    <text evidence="4">The sequence shown here is derived from an EMBL/GenBank/DDBJ whole genome shotgun (WGS) entry which is preliminary data.</text>
</comment>
<dbReference type="RefSeq" id="WP_349144056.1">
    <property type="nucleotide sequence ID" value="NZ_JBBMFC010000007.1"/>
</dbReference>
<gene>
    <name evidence="4" type="ORF">WMO62_05330</name>
</gene>
<feature type="transmembrane region" description="Helical" evidence="2">
    <location>
        <begin position="334"/>
        <end position="357"/>
    </location>
</feature>
<keyword evidence="1" id="KW-0175">Coiled coil</keyword>
<dbReference type="EMBL" id="JBBMFC010000007">
    <property type="protein sequence ID" value="MEQ2578269.1"/>
    <property type="molecule type" value="Genomic_DNA"/>
</dbReference>
<organism evidence="4 5">
    <name type="scientific">Hominiventricola aquisgranensis</name>
    <dbReference type="NCBI Taxonomy" id="3133164"/>
    <lineage>
        <taxon>Bacteria</taxon>
        <taxon>Bacillati</taxon>
        <taxon>Bacillota</taxon>
        <taxon>Clostridia</taxon>
        <taxon>Lachnospirales</taxon>
        <taxon>Lachnospiraceae</taxon>
        <taxon>Hominiventricola</taxon>
    </lineage>
</organism>
<feature type="coiled-coil region" evidence="1">
    <location>
        <begin position="158"/>
        <end position="302"/>
    </location>
</feature>
<feature type="domain" description="Rad50/SbcC-type AAA" evidence="3">
    <location>
        <begin position="5"/>
        <end position="237"/>
    </location>
</feature>
<proteinExistence type="predicted"/>
<dbReference type="InterPro" id="IPR027417">
    <property type="entry name" value="P-loop_NTPase"/>
</dbReference>
<sequence>MQIRRIQIVDFGKLHDMELDFSEGFQTITGENGWGKSTMAAFIKAMLYGMEATTRRSLLENERRHYQPWQGGAYGGSMEFTAGGKTYRAERTFGSKEKDDTFALYDLSTGLLSTDYSERLGEELFHIDRGAWERSCYLGQRKLEVLVNDSLHARLSHAEEDAGDIENYERAAASLEERMKFLKKTGNRGEIAKLQEERRQVREQMEAYEIQQEKLWKAQQELLEKRLKEQEEKLQEANVRLAGYEELPMKEQELDRLREQIFRFQAAQEREQTAKQQYMQAQKQEERRKAELEEVRECAQEQKYSDRKWMLTGVTGLIVMLTGIVLMVCCFSDNIFMTALLGILILLGLVLTITSFLQLSRNQRSCHLAKEIYNQRLAELQQYQKQSKQLKKQWDEAEAERKEQEQDPILQKLRKATGYVMEQLPDGEMLEQCWQQERERSREFQNLRQSCENHRKEVRKCQQELDSYEQQEKHVGQTEVRLELEEKLTDLSEQIQELERKYELLSRTLELLKTARDRFLGRYLTTLKEKTAEYLAVLEPAWKDSIEMDVNLKLRIRQQGLLRDPEYFSTGWQDLFRLAQRFALMDALCEGESSVAVLDDPFVNLDEEKRARTLELLNQIGKQRQIIYFTCRR</sequence>
<keyword evidence="2" id="KW-0812">Transmembrane</keyword>
<evidence type="ECO:0000256" key="2">
    <source>
        <dbReference type="SAM" id="Phobius"/>
    </source>
</evidence>
<feature type="coiled-coil region" evidence="1">
    <location>
        <begin position="373"/>
        <end position="407"/>
    </location>
</feature>
<name>A0ABV1HZA6_9FIRM</name>
<keyword evidence="5" id="KW-1185">Reference proteome</keyword>
<dbReference type="InterPro" id="IPR038729">
    <property type="entry name" value="Rad50/SbcC_AAA"/>
</dbReference>
<dbReference type="PANTHER" id="PTHR41259:SF1">
    <property type="entry name" value="DOUBLE-STRAND BREAK REPAIR RAD50 ATPASE, PUTATIVE-RELATED"/>
    <property type="match status" value="1"/>
</dbReference>
<accession>A0ABV1HZA6</accession>
<dbReference type="Gene3D" id="3.40.50.300">
    <property type="entry name" value="P-loop containing nucleotide triphosphate hydrolases"/>
    <property type="match status" value="2"/>
</dbReference>
<evidence type="ECO:0000313" key="4">
    <source>
        <dbReference type="EMBL" id="MEQ2578269.1"/>
    </source>
</evidence>
<feature type="transmembrane region" description="Helical" evidence="2">
    <location>
        <begin position="309"/>
        <end position="328"/>
    </location>
</feature>
<keyword evidence="2" id="KW-0472">Membrane</keyword>
<feature type="coiled-coil region" evidence="1">
    <location>
        <begin position="444"/>
        <end position="515"/>
    </location>
</feature>
<dbReference type="SUPFAM" id="SSF52540">
    <property type="entry name" value="P-loop containing nucleoside triphosphate hydrolases"/>
    <property type="match status" value="1"/>
</dbReference>
<evidence type="ECO:0000256" key="1">
    <source>
        <dbReference type="SAM" id="Coils"/>
    </source>
</evidence>
<dbReference type="Pfam" id="PF13476">
    <property type="entry name" value="AAA_23"/>
    <property type="match status" value="1"/>
</dbReference>
<protein>
    <submittedName>
        <fullName evidence="4">AAA family ATPase</fullName>
    </submittedName>
</protein>
<dbReference type="Proteomes" id="UP001470288">
    <property type="component" value="Unassembled WGS sequence"/>
</dbReference>
<evidence type="ECO:0000313" key="5">
    <source>
        <dbReference type="Proteomes" id="UP001470288"/>
    </source>
</evidence>
<evidence type="ECO:0000259" key="3">
    <source>
        <dbReference type="Pfam" id="PF13476"/>
    </source>
</evidence>